<name>A0AAJ0MGL5_9PEZI</name>
<protein>
    <submittedName>
        <fullName evidence="1">Uncharacterized protein</fullName>
    </submittedName>
</protein>
<accession>A0AAJ0MGL5</accession>
<dbReference type="EMBL" id="JAUIQD010000003">
    <property type="protein sequence ID" value="KAK3357926.1"/>
    <property type="molecule type" value="Genomic_DNA"/>
</dbReference>
<reference evidence="1" key="2">
    <citation type="submission" date="2023-06" db="EMBL/GenBank/DDBJ databases">
        <authorList>
            <consortium name="Lawrence Berkeley National Laboratory"/>
            <person name="Haridas S."/>
            <person name="Hensen N."/>
            <person name="Bonometti L."/>
            <person name="Westerberg I."/>
            <person name="Brannstrom I.O."/>
            <person name="Guillou S."/>
            <person name="Cros-Aarteil S."/>
            <person name="Calhoun S."/>
            <person name="Kuo A."/>
            <person name="Mondo S."/>
            <person name="Pangilinan J."/>
            <person name="Riley R."/>
            <person name="Labutti K."/>
            <person name="Andreopoulos B."/>
            <person name="Lipzen A."/>
            <person name="Chen C."/>
            <person name="Yanf M."/>
            <person name="Daum C."/>
            <person name="Ng V."/>
            <person name="Clum A."/>
            <person name="Steindorff A."/>
            <person name="Ohm R."/>
            <person name="Martin F."/>
            <person name="Silar P."/>
            <person name="Natvig D."/>
            <person name="Lalanne C."/>
            <person name="Gautier V."/>
            <person name="Ament-Velasquez S.L."/>
            <person name="Kruys A."/>
            <person name="Hutchinson M.I."/>
            <person name="Powell A.J."/>
            <person name="Barry K."/>
            <person name="Miller A.N."/>
            <person name="Grigoriev I.V."/>
            <person name="Debuchy R."/>
            <person name="Gladieux P."/>
            <person name="Thoren M.H."/>
            <person name="Johannesson H."/>
        </authorList>
    </citation>
    <scope>NUCLEOTIDE SEQUENCE</scope>
    <source>
        <strain evidence="1">CBS 955.72</strain>
    </source>
</reference>
<sequence length="326" mass="35256">MDSDPGNNSGGVGRLTLYLAAVGLAHVAPEIHAAIAQGAQDVYAIMTQPWTVDEIWQLARNLRNSHSSACAIQVTGIVWYLTSLAIERNQAFVTGAYLCRDPNGRLSAYFRGVSMPRISSHLKRHSAPGCTGGIDLRVADSAVRSRLPPLPHGHCHVLSIAIANDKRRGNCLFLKPERYGVHGVRNLAHHAVMYAKSLRRKHTFGGNEVAGMRKERIPDQLVASFAEAVASLPDGPSAIAEVGRRGEGEGIASMHDFLTVRLADPSAAGALSGYGSERMRALLDRLVSEYDFVDLRFGNEVFIDLPADLTRPFPQTPGVCGPSLFL</sequence>
<comment type="caution">
    <text evidence="1">The sequence shown here is derived from an EMBL/GenBank/DDBJ whole genome shotgun (WGS) entry which is preliminary data.</text>
</comment>
<gene>
    <name evidence="1" type="ORF">B0T25DRAFT_540570</name>
</gene>
<dbReference type="Proteomes" id="UP001275084">
    <property type="component" value="Unassembled WGS sequence"/>
</dbReference>
<organism evidence="1 2">
    <name type="scientific">Lasiosphaeria hispida</name>
    <dbReference type="NCBI Taxonomy" id="260671"/>
    <lineage>
        <taxon>Eukaryota</taxon>
        <taxon>Fungi</taxon>
        <taxon>Dikarya</taxon>
        <taxon>Ascomycota</taxon>
        <taxon>Pezizomycotina</taxon>
        <taxon>Sordariomycetes</taxon>
        <taxon>Sordariomycetidae</taxon>
        <taxon>Sordariales</taxon>
        <taxon>Lasiosphaeriaceae</taxon>
        <taxon>Lasiosphaeria</taxon>
    </lineage>
</organism>
<proteinExistence type="predicted"/>
<evidence type="ECO:0000313" key="2">
    <source>
        <dbReference type="Proteomes" id="UP001275084"/>
    </source>
</evidence>
<reference evidence="1" key="1">
    <citation type="journal article" date="2023" name="Mol. Phylogenet. Evol.">
        <title>Genome-scale phylogeny and comparative genomics of the fungal order Sordariales.</title>
        <authorList>
            <person name="Hensen N."/>
            <person name="Bonometti L."/>
            <person name="Westerberg I."/>
            <person name="Brannstrom I.O."/>
            <person name="Guillou S."/>
            <person name="Cros-Aarteil S."/>
            <person name="Calhoun S."/>
            <person name="Haridas S."/>
            <person name="Kuo A."/>
            <person name="Mondo S."/>
            <person name="Pangilinan J."/>
            <person name="Riley R."/>
            <person name="LaButti K."/>
            <person name="Andreopoulos B."/>
            <person name="Lipzen A."/>
            <person name="Chen C."/>
            <person name="Yan M."/>
            <person name="Daum C."/>
            <person name="Ng V."/>
            <person name="Clum A."/>
            <person name="Steindorff A."/>
            <person name="Ohm R.A."/>
            <person name="Martin F."/>
            <person name="Silar P."/>
            <person name="Natvig D.O."/>
            <person name="Lalanne C."/>
            <person name="Gautier V."/>
            <person name="Ament-Velasquez S.L."/>
            <person name="Kruys A."/>
            <person name="Hutchinson M.I."/>
            <person name="Powell A.J."/>
            <person name="Barry K."/>
            <person name="Miller A.N."/>
            <person name="Grigoriev I.V."/>
            <person name="Debuchy R."/>
            <person name="Gladieux P."/>
            <person name="Hiltunen Thoren M."/>
            <person name="Johannesson H."/>
        </authorList>
    </citation>
    <scope>NUCLEOTIDE SEQUENCE</scope>
    <source>
        <strain evidence="1">CBS 955.72</strain>
    </source>
</reference>
<dbReference type="AlphaFoldDB" id="A0AAJ0MGL5"/>
<keyword evidence="2" id="KW-1185">Reference proteome</keyword>
<evidence type="ECO:0000313" key="1">
    <source>
        <dbReference type="EMBL" id="KAK3357926.1"/>
    </source>
</evidence>